<proteinExistence type="predicted"/>
<reference evidence="2" key="1">
    <citation type="submission" date="2018-02" db="EMBL/GenBank/DDBJ databases">
        <title>Rhizophora mucronata_Transcriptome.</title>
        <authorList>
            <person name="Meera S.P."/>
            <person name="Sreeshan A."/>
            <person name="Augustine A."/>
        </authorList>
    </citation>
    <scope>NUCLEOTIDE SEQUENCE</scope>
    <source>
        <tissue evidence="2">Leaf</tissue>
    </source>
</reference>
<protein>
    <submittedName>
        <fullName evidence="2">Uncharacterized protein</fullName>
    </submittedName>
</protein>
<sequence length="39" mass="4517">MEDAPQYPRNDQSIAEWNDSPLPGNKCQTWHSVPFLDDN</sequence>
<evidence type="ECO:0000313" key="2">
    <source>
        <dbReference type="EMBL" id="MBX48499.1"/>
    </source>
</evidence>
<name>A0A2P2P1F2_RHIMU</name>
<evidence type="ECO:0000256" key="1">
    <source>
        <dbReference type="SAM" id="MobiDB-lite"/>
    </source>
</evidence>
<accession>A0A2P2P1F2</accession>
<organism evidence="2">
    <name type="scientific">Rhizophora mucronata</name>
    <name type="common">Asiatic mangrove</name>
    <dbReference type="NCBI Taxonomy" id="61149"/>
    <lineage>
        <taxon>Eukaryota</taxon>
        <taxon>Viridiplantae</taxon>
        <taxon>Streptophyta</taxon>
        <taxon>Embryophyta</taxon>
        <taxon>Tracheophyta</taxon>
        <taxon>Spermatophyta</taxon>
        <taxon>Magnoliopsida</taxon>
        <taxon>eudicotyledons</taxon>
        <taxon>Gunneridae</taxon>
        <taxon>Pentapetalae</taxon>
        <taxon>rosids</taxon>
        <taxon>fabids</taxon>
        <taxon>Malpighiales</taxon>
        <taxon>Rhizophoraceae</taxon>
        <taxon>Rhizophora</taxon>
    </lineage>
</organism>
<dbReference type="AlphaFoldDB" id="A0A2P2P1F2"/>
<dbReference type="EMBL" id="GGEC01068015">
    <property type="protein sequence ID" value="MBX48499.1"/>
    <property type="molecule type" value="Transcribed_RNA"/>
</dbReference>
<feature type="region of interest" description="Disordered" evidence="1">
    <location>
        <begin position="1"/>
        <end position="39"/>
    </location>
</feature>